<dbReference type="EMBL" id="LAZR01002138">
    <property type="protein sequence ID" value="KKN33952.1"/>
    <property type="molecule type" value="Genomic_DNA"/>
</dbReference>
<evidence type="ECO:0000313" key="1">
    <source>
        <dbReference type="EMBL" id="KKN33952.1"/>
    </source>
</evidence>
<proteinExistence type="predicted"/>
<sequence>MTLLDLSDGETFVDELPHNFETGDPCPKCGSDKTLCDLIEKAARAKLDELESMRDTLAQDAMRAHDHAADCDRRARASHDEAGALRQSLAVALSSTSARDVLLSTALDWRHCGGECKRTLCDVCKRLQVAISDVLGDES</sequence>
<gene>
    <name evidence="1" type="ORF">LCGC14_0798700</name>
</gene>
<reference evidence="1" key="1">
    <citation type="journal article" date="2015" name="Nature">
        <title>Complex archaea that bridge the gap between prokaryotes and eukaryotes.</title>
        <authorList>
            <person name="Spang A."/>
            <person name="Saw J.H."/>
            <person name="Jorgensen S.L."/>
            <person name="Zaremba-Niedzwiedzka K."/>
            <person name="Martijn J."/>
            <person name="Lind A.E."/>
            <person name="van Eijk R."/>
            <person name="Schleper C."/>
            <person name="Guy L."/>
            <person name="Ettema T.J."/>
        </authorList>
    </citation>
    <scope>NUCLEOTIDE SEQUENCE</scope>
</reference>
<accession>A0A0F9QA66</accession>
<name>A0A0F9QA66_9ZZZZ</name>
<organism evidence="1">
    <name type="scientific">marine sediment metagenome</name>
    <dbReference type="NCBI Taxonomy" id="412755"/>
    <lineage>
        <taxon>unclassified sequences</taxon>
        <taxon>metagenomes</taxon>
        <taxon>ecological metagenomes</taxon>
    </lineage>
</organism>
<dbReference type="AlphaFoldDB" id="A0A0F9QA66"/>
<comment type="caution">
    <text evidence="1">The sequence shown here is derived from an EMBL/GenBank/DDBJ whole genome shotgun (WGS) entry which is preliminary data.</text>
</comment>
<protein>
    <submittedName>
        <fullName evidence="1">Uncharacterized protein</fullName>
    </submittedName>
</protein>